<evidence type="ECO:0000313" key="2">
    <source>
        <dbReference type="Proteomes" id="UP001065298"/>
    </source>
</evidence>
<organism evidence="1 2">
    <name type="scientific">Fusarium keratoplasticum</name>
    <dbReference type="NCBI Taxonomy" id="1328300"/>
    <lineage>
        <taxon>Eukaryota</taxon>
        <taxon>Fungi</taxon>
        <taxon>Dikarya</taxon>
        <taxon>Ascomycota</taxon>
        <taxon>Pezizomycotina</taxon>
        <taxon>Sordariomycetes</taxon>
        <taxon>Hypocreomycetidae</taxon>
        <taxon>Hypocreales</taxon>
        <taxon>Nectriaceae</taxon>
        <taxon>Fusarium</taxon>
        <taxon>Fusarium solani species complex</taxon>
    </lineage>
</organism>
<keyword evidence="2" id="KW-1185">Reference proteome</keyword>
<accession>A0ACC0QT03</accession>
<reference evidence="1" key="1">
    <citation type="submission" date="2022-06" db="EMBL/GenBank/DDBJ databases">
        <title>Fusarium solani species complex genomes reveal bases of compartmentalisation and animal pathogenesis.</title>
        <authorList>
            <person name="Tsai I.J."/>
        </authorList>
    </citation>
    <scope>NUCLEOTIDE SEQUENCE</scope>
    <source>
        <strain evidence="1">Fu6.1</strain>
    </source>
</reference>
<evidence type="ECO:0000313" key="1">
    <source>
        <dbReference type="EMBL" id="KAI8665902.1"/>
    </source>
</evidence>
<comment type="caution">
    <text evidence="1">The sequence shown here is derived from an EMBL/GenBank/DDBJ whole genome shotgun (WGS) entry which is preliminary data.</text>
</comment>
<dbReference type="EMBL" id="CM046508">
    <property type="protein sequence ID" value="KAI8665902.1"/>
    <property type="molecule type" value="Genomic_DNA"/>
</dbReference>
<dbReference type="Proteomes" id="UP001065298">
    <property type="component" value="Chromosome 6"/>
</dbReference>
<name>A0ACC0QT03_9HYPO</name>
<proteinExistence type="predicted"/>
<sequence>MSTQSPSATRKRNEQIHKTFGKNIVFSMLTPLILIKFAVAASVPVTIGGLAYVATSPELRQGIYHFLTSPGWPLRLCLLVFAALNWKNLPLAWTARVFYSFVCHDFIKRGELPPHALFGHIVTTTRNSPLDTDYNLHKSNSTYFPDLDVSRTRLVSYLLTPGIQVVTDNARTQVVRDRSGRVMGGGFSLVLGSVFCSYKREVGMLESYELWSRVLTWDRKWLYFVTHFVAKDKGKKDKASPGGVGTDRDWSQRIIATAVSKYVFKLGRFTIHPSIILEESRLLPERPGGGWRGGELEVGDVSEKVESLEGEEEPVEGWKRIELMRRKGMELAEHFAALDAGHSLFDGREDGVLGRFVLG</sequence>
<gene>
    <name evidence="1" type="ORF">NCS57_00813100</name>
</gene>
<protein>
    <submittedName>
        <fullName evidence="1">Uncharacterized protein</fullName>
    </submittedName>
</protein>